<feature type="chain" id="PRO_5036307320" evidence="2">
    <location>
        <begin position="19"/>
        <end position="97"/>
    </location>
</feature>
<evidence type="ECO:0000313" key="3">
    <source>
        <dbReference type="EMBL" id="MWC44302.1"/>
    </source>
</evidence>
<feature type="signal peptide" evidence="2">
    <location>
        <begin position="1"/>
        <end position="18"/>
    </location>
</feature>
<keyword evidence="5" id="KW-1185">Reference proteome</keyword>
<dbReference type="EMBL" id="WSUT01000005">
    <property type="protein sequence ID" value="MWC44302.1"/>
    <property type="molecule type" value="Genomic_DNA"/>
</dbReference>
<proteinExistence type="predicted"/>
<feature type="region of interest" description="Disordered" evidence="1">
    <location>
        <begin position="19"/>
        <end position="46"/>
    </location>
</feature>
<gene>
    <name evidence="3" type="ORF">GQR91_11660</name>
    <name evidence="4" type="ORF">SAMN05216557_102199</name>
</gene>
<organism evidence="4 5">
    <name type="scientific">Sphingomonas carotinifaciens</name>
    <dbReference type="NCBI Taxonomy" id="1166323"/>
    <lineage>
        <taxon>Bacteria</taxon>
        <taxon>Pseudomonadati</taxon>
        <taxon>Pseudomonadota</taxon>
        <taxon>Alphaproteobacteria</taxon>
        <taxon>Sphingomonadales</taxon>
        <taxon>Sphingomonadaceae</taxon>
        <taxon>Sphingomonas</taxon>
    </lineage>
</organism>
<dbReference type="AlphaFoldDB" id="A0A1G7ID80"/>
<evidence type="ECO:0000256" key="1">
    <source>
        <dbReference type="SAM" id="MobiDB-lite"/>
    </source>
</evidence>
<evidence type="ECO:0000256" key="2">
    <source>
        <dbReference type="SAM" id="SignalP"/>
    </source>
</evidence>
<evidence type="ECO:0000313" key="5">
    <source>
        <dbReference type="Proteomes" id="UP000323502"/>
    </source>
</evidence>
<name>A0A1G7ID80_9SPHN</name>
<feature type="region of interest" description="Disordered" evidence="1">
    <location>
        <begin position="71"/>
        <end position="97"/>
    </location>
</feature>
<reference evidence="3 6" key="2">
    <citation type="submission" date="2019-12" db="EMBL/GenBank/DDBJ databases">
        <authorList>
            <person name="Zheng J."/>
        </authorList>
    </citation>
    <scope>NUCLEOTIDE SEQUENCE [LARGE SCALE GENOMIC DNA]</scope>
    <source>
        <strain evidence="3 6">DSM 27347</strain>
    </source>
</reference>
<dbReference type="RefSeq" id="WP_160146745.1">
    <property type="nucleotide sequence ID" value="NZ_FNBI01000002.1"/>
</dbReference>
<evidence type="ECO:0000313" key="4">
    <source>
        <dbReference type="EMBL" id="SDF10538.1"/>
    </source>
</evidence>
<dbReference type="Proteomes" id="UP000436801">
    <property type="component" value="Unassembled WGS sequence"/>
</dbReference>
<dbReference type="OrthoDB" id="7584676at2"/>
<accession>A0A1G7ID80</accession>
<protein>
    <submittedName>
        <fullName evidence="4">Uncharacterized protein</fullName>
    </submittedName>
</protein>
<sequence>MRASALLAFMLVAPAAFAQEPPASPPKGCTPHAEKTAGAVTPRQSNLSELPDAVEIRTVWRMVDGCPKPVVLRDGVGNNPDAPRPPVDGEVAPHPSQ</sequence>
<evidence type="ECO:0000313" key="6">
    <source>
        <dbReference type="Proteomes" id="UP000436801"/>
    </source>
</evidence>
<keyword evidence="2" id="KW-0732">Signal</keyword>
<dbReference type="EMBL" id="FNBI01000002">
    <property type="protein sequence ID" value="SDF10538.1"/>
    <property type="molecule type" value="Genomic_DNA"/>
</dbReference>
<dbReference type="Proteomes" id="UP000323502">
    <property type="component" value="Unassembled WGS sequence"/>
</dbReference>
<reference evidence="4 5" key="1">
    <citation type="submission" date="2016-10" db="EMBL/GenBank/DDBJ databases">
        <authorList>
            <person name="Varghese N."/>
            <person name="Submissions S."/>
        </authorList>
    </citation>
    <scope>NUCLEOTIDE SEQUENCE [LARGE SCALE GENOMIC DNA]</scope>
    <source>
        <strain evidence="4 5">S7-754</strain>
    </source>
</reference>